<keyword evidence="2" id="KW-1185">Reference proteome</keyword>
<dbReference type="Proteomes" id="UP001157006">
    <property type="component" value="Chromosome 2"/>
</dbReference>
<sequence length="173" mass="19450">MISSPIQPPLEPHTFRELHNCSSLSPLNLLLFNIPQSQQYTLRQFLHLPTFIVSLPPANNQLHPSHNFRKHFCSTASAVFRLLITNLREPTSPPTTCFRDNRLLNLRLRVHTATAISRQHESTDPHVFGSVCAPSTHFGLSIQIDDNIVAGFIVGSLMMDRVADLRGYVTVLC</sequence>
<proteinExistence type="predicted"/>
<reference evidence="1 2" key="1">
    <citation type="submission" date="2023-01" db="EMBL/GenBank/DDBJ databases">
        <authorList>
            <person name="Kreplak J."/>
        </authorList>
    </citation>
    <scope>NUCLEOTIDE SEQUENCE [LARGE SCALE GENOMIC DNA]</scope>
</reference>
<evidence type="ECO:0000313" key="1">
    <source>
        <dbReference type="EMBL" id="CAI8596320.1"/>
    </source>
</evidence>
<evidence type="ECO:0000313" key="2">
    <source>
        <dbReference type="Proteomes" id="UP001157006"/>
    </source>
</evidence>
<dbReference type="AlphaFoldDB" id="A0AAV0ZCD3"/>
<accession>A0AAV0ZCD3</accession>
<protein>
    <submittedName>
        <fullName evidence="1">Uncharacterized protein</fullName>
    </submittedName>
</protein>
<organism evidence="1 2">
    <name type="scientific">Vicia faba</name>
    <name type="common">Broad bean</name>
    <name type="synonym">Faba vulgaris</name>
    <dbReference type="NCBI Taxonomy" id="3906"/>
    <lineage>
        <taxon>Eukaryota</taxon>
        <taxon>Viridiplantae</taxon>
        <taxon>Streptophyta</taxon>
        <taxon>Embryophyta</taxon>
        <taxon>Tracheophyta</taxon>
        <taxon>Spermatophyta</taxon>
        <taxon>Magnoliopsida</taxon>
        <taxon>eudicotyledons</taxon>
        <taxon>Gunneridae</taxon>
        <taxon>Pentapetalae</taxon>
        <taxon>rosids</taxon>
        <taxon>fabids</taxon>
        <taxon>Fabales</taxon>
        <taxon>Fabaceae</taxon>
        <taxon>Papilionoideae</taxon>
        <taxon>50 kb inversion clade</taxon>
        <taxon>NPAAA clade</taxon>
        <taxon>Hologalegina</taxon>
        <taxon>IRL clade</taxon>
        <taxon>Fabeae</taxon>
        <taxon>Vicia</taxon>
    </lineage>
</organism>
<gene>
    <name evidence="1" type="ORF">VFH_II029360</name>
</gene>
<name>A0AAV0ZCD3_VICFA</name>
<dbReference type="EMBL" id="OX451737">
    <property type="protein sequence ID" value="CAI8596320.1"/>
    <property type="molecule type" value="Genomic_DNA"/>
</dbReference>